<dbReference type="PANTHER" id="PTHR48050:SF11">
    <property type="entry name" value="GLYCOSYLTRANSFERASE"/>
    <property type="match status" value="1"/>
</dbReference>
<organism evidence="3 4">
    <name type="scientific">Cuscuta australis</name>
    <dbReference type="NCBI Taxonomy" id="267555"/>
    <lineage>
        <taxon>Eukaryota</taxon>
        <taxon>Viridiplantae</taxon>
        <taxon>Streptophyta</taxon>
        <taxon>Embryophyta</taxon>
        <taxon>Tracheophyta</taxon>
        <taxon>Spermatophyta</taxon>
        <taxon>Magnoliopsida</taxon>
        <taxon>eudicotyledons</taxon>
        <taxon>Gunneridae</taxon>
        <taxon>Pentapetalae</taxon>
        <taxon>asterids</taxon>
        <taxon>lamiids</taxon>
        <taxon>Solanales</taxon>
        <taxon>Convolvulaceae</taxon>
        <taxon>Cuscuteae</taxon>
        <taxon>Cuscuta</taxon>
        <taxon>Cuscuta subgen. Grammica</taxon>
        <taxon>Cuscuta sect. Cleistogrammica</taxon>
    </lineage>
</organism>
<comment type="caution">
    <text evidence="3">The sequence shown here is derived from an EMBL/GenBank/DDBJ whole genome shotgun (WGS) entry which is preliminary data.</text>
</comment>
<dbReference type="SUPFAM" id="SSF53756">
    <property type="entry name" value="UDP-Glycosyltransferase/glycogen phosphorylase"/>
    <property type="match status" value="1"/>
</dbReference>
<dbReference type="Pfam" id="PF06722">
    <property type="entry name" value="EryCIII-like_C"/>
    <property type="match status" value="1"/>
</dbReference>
<protein>
    <recommendedName>
        <fullName evidence="2">Erythromycin biosynthesis protein CIII-like C-terminal domain-containing protein</fullName>
    </recommendedName>
</protein>
<dbReference type="PANTHER" id="PTHR48050">
    <property type="entry name" value="STEROL 3-BETA-GLUCOSYLTRANSFERASE"/>
    <property type="match status" value="1"/>
</dbReference>
<keyword evidence="4" id="KW-1185">Reference proteome</keyword>
<feature type="domain" description="Erythromycin biosynthesis protein CIII-like C-terminal" evidence="2">
    <location>
        <begin position="381"/>
        <end position="441"/>
    </location>
</feature>
<name>A0A328DID6_9ASTE</name>
<dbReference type="InterPro" id="IPR010610">
    <property type="entry name" value="EryCIII-like_C"/>
</dbReference>
<dbReference type="AlphaFoldDB" id="A0A328DID6"/>
<sequence length="505" mass="55907">MRTKPTAVFMAFGTKGDVNPIAAIAAAFACDQQQYHVHFVTHSAHENLRIHLETKGVMYIPVSVPPVLAPTQHHGAMEEPFSIQKKELTRKHRQECVSIIEGIFGDEPIMHRDFIAINFFALEGWSLAELFNVRCVVAAPYVVPYSAPASFARQFRKELPLLYKYLQEAPVDKIGWTDVIHWMWPLFTEEWGSWRSHDLKLSSCPFTDPVTGLPTWHYRPPSPLLLYGFSKEVVECPGYWPSRVQVCGFWFLPPEWHFSCNKCVEGSALASTELTPESGLCLAHARLQYFLSTYGQEPPLFISLSSVGSMGFMKDPGAFLRVLEHVLDITSYRFILLAAGYQPLEDAIQLHAHGASSGSEQTPCNDDGVFLFGGRVLSLPGSIPYTWLLPRCAAAIHHGGSGSTAAALLAGIPQVICPFMLDQFYWAERMFWLGVAAEPLKRELLVPHITDGNGLEGAKMLANAINFALASHVKARASEFATALSTEDGVSEAVKNLKEELGGST</sequence>
<evidence type="ECO:0000259" key="2">
    <source>
        <dbReference type="Pfam" id="PF06722"/>
    </source>
</evidence>
<dbReference type="GO" id="GO:0008194">
    <property type="term" value="F:UDP-glycosyltransferase activity"/>
    <property type="evidence" value="ECO:0007669"/>
    <property type="project" value="InterPro"/>
</dbReference>
<dbReference type="CDD" id="cd03784">
    <property type="entry name" value="GT1_Gtf-like"/>
    <property type="match status" value="1"/>
</dbReference>
<dbReference type="Proteomes" id="UP000249390">
    <property type="component" value="Unassembled WGS sequence"/>
</dbReference>
<keyword evidence="1" id="KW-0808">Transferase</keyword>
<dbReference type="EMBL" id="NQVE01000142">
    <property type="protein sequence ID" value="RAL44960.1"/>
    <property type="molecule type" value="Genomic_DNA"/>
</dbReference>
<evidence type="ECO:0000313" key="3">
    <source>
        <dbReference type="EMBL" id="RAL44960.1"/>
    </source>
</evidence>
<evidence type="ECO:0000313" key="4">
    <source>
        <dbReference type="Proteomes" id="UP000249390"/>
    </source>
</evidence>
<dbReference type="Gene3D" id="3.40.50.2000">
    <property type="entry name" value="Glycogen Phosphorylase B"/>
    <property type="match status" value="2"/>
</dbReference>
<gene>
    <name evidence="3" type="ORF">DM860_003719</name>
</gene>
<reference evidence="3 4" key="1">
    <citation type="submission" date="2018-06" db="EMBL/GenBank/DDBJ databases">
        <title>The Genome of Cuscuta australis (Dodder) Provides Insight into the Evolution of Plant Parasitism.</title>
        <authorList>
            <person name="Liu H."/>
        </authorList>
    </citation>
    <scope>NUCLEOTIDE SEQUENCE [LARGE SCALE GENOMIC DNA]</scope>
    <source>
        <strain evidence="4">cv. Yunnan</strain>
        <tissue evidence="3">Vines</tissue>
    </source>
</reference>
<proteinExistence type="predicted"/>
<dbReference type="GO" id="GO:0016758">
    <property type="term" value="F:hexosyltransferase activity"/>
    <property type="evidence" value="ECO:0007669"/>
    <property type="project" value="UniProtKB-ARBA"/>
</dbReference>
<dbReference type="InterPro" id="IPR002213">
    <property type="entry name" value="UDP_glucos_trans"/>
</dbReference>
<accession>A0A328DID6</accession>
<dbReference type="InterPro" id="IPR050426">
    <property type="entry name" value="Glycosyltransferase_28"/>
</dbReference>
<dbReference type="PROSITE" id="PS51257">
    <property type="entry name" value="PROKAR_LIPOPROTEIN"/>
    <property type="match status" value="1"/>
</dbReference>
<evidence type="ECO:0000256" key="1">
    <source>
        <dbReference type="ARBA" id="ARBA00022679"/>
    </source>
</evidence>